<feature type="region of interest" description="Disordered" evidence="2">
    <location>
        <begin position="131"/>
        <end position="156"/>
    </location>
</feature>
<evidence type="ECO:0000313" key="4">
    <source>
        <dbReference type="EMBL" id="SCE91712.1"/>
    </source>
</evidence>
<dbReference type="Pfam" id="PF08139">
    <property type="entry name" value="LPAM_1"/>
    <property type="match status" value="1"/>
</dbReference>
<keyword evidence="5" id="KW-1185">Reference proteome</keyword>
<evidence type="ECO:0000256" key="1">
    <source>
        <dbReference type="ARBA" id="ARBA00022729"/>
    </source>
</evidence>
<dbReference type="STRING" id="121616.GA0070216_103117"/>
<protein>
    <recommendedName>
        <fullName evidence="6">Mycobacterium membrane protein</fullName>
    </recommendedName>
</protein>
<reference evidence="5" key="1">
    <citation type="submission" date="2016-06" db="EMBL/GenBank/DDBJ databases">
        <authorList>
            <person name="Varghese N."/>
            <person name="Submissions Spin"/>
        </authorList>
    </citation>
    <scope>NUCLEOTIDE SEQUENCE [LARGE SCALE GENOMIC DNA]</scope>
    <source>
        <strain evidence="5">DSM 44100</strain>
    </source>
</reference>
<evidence type="ECO:0008006" key="6">
    <source>
        <dbReference type="Google" id="ProtNLM"/>
    </source>
</evidence>
<dbReference type="OrthoDB" id="3380567at2"/>
<evidence type="ECO:0000256" key="2">
    <source>
        <dbReference type="SAM" id="MobiDB-lite"/>
    </source>
</evidence>
<keyword evidence="1 3" id="KW-0732">Signal</keyword>
<feature type="signal peptide" evidence="3">
    <location>
        <begin position="1"/>
        <end position="23"/>
    </location>
</feature>
<dbReference type="AlphaFoldDB" id="A0A1C4W673"/>
<dbReference type="InterPro" id="IPR012640">
    <property type="entry name" value="Membr_lipoprot_lipid_attach_CS"/>
</dbReference>
<feature type="compositionally biased region" description="Polar residues" evidence="2">
    <location>
        <begin position="147"/>
        <end position="156"/>
    </location>
</feature>
<dbReference type="PROSITE" id="PS51257">
    <property type="entry name" value="PROKAR_LIPOPROTEIN"/>
    <property type="match status" value="1"/>
</dbReference>
<sequence length="156" mass="15851">MRRVLAIAVLVAALAGCSSGTSAPEPKPTPVAQVVTFSVEVVGGGGGFFGLSVSWGHSALANQQAKSPTWAWAHSLTLRYPDVAQVWVSAAPEARPGTESLAYVNGAPMVHCTVLINDRIVAEQTNASPSCTANLSATPPVGKSPTPARTSTGTAG</sequence>
<name>A0A1C4W673_9ACTN</name>
<feature type="chain" id="PRO_5008706583" description="Mycobacterium membrane protein" evidence="3">
    <location>
        <begin position="24"/>
        <end position="156"/>
    </location>
</feature>
<gene>
    <name evidence="4" type="ORF">GA0070216_103117</name>
</gene>
<evidence type="ECO:0000313" key="5">
    <source>
        <dbReference type="Proteomes" id="UP000198797"/>
    </source>
</evidence>
<organism evidence="4 5">
    <name type="scientific">Micromonospora matsumotoense</name>
    <dbReference type="NCBI Taxonomy" id="121616"/>
    <lineage>
        <taxon>Bacteria</taxon>
        <taxon>Bacillati</taxon>
        <taxon>Actinomycetota</taxon>
        <taxon>Actinomycetes</taxon>
        <taxon>Micromonosporales</taxon>
        <taxon>Micromonosporaceae</taxon>
        <taxon>Micromonospora</taxon>
    </lineage>
</organism>
<dbReference type="Proteomes" id="UP000198797">
    <property type="component" value="Unassembled WGS sequence"/>
</dbReference>
<dbReference type="RefSeq" id="WP_091241340.1">
    <property type="nucleotide sequence ID" value="NZ_FMCU01000003.1"/>
</dbReference>
<accession>A0A1C4W673</accession>
<dbReference type="EMBL" id="FMCU01000003">
    <property type="protein sequence ID" value="SCE91712.1"/>
    <property type="molecule type" value="Genomic_DNA"/>
</dbReference>
<evidence type="ECO:0000256" key="3">
    <source>
        <dbReference type="SAM" id="SignalP"/>
    </source>
</evidence>
<proteinExistence type="predicted"/>